<evidence type="ECO:0000313" key="1">
    <source>
        <dbReference type="EMBL" id="CEN35614.1"/>
    </source>
</evidence>
<dbReference type="EMBL" id="CDOE01000059">
    <property type="protein sequence ID" value="CEN35614.1"/>
    <property type="molecule type" value="Genomic_DNA"/>
</dbReference>
<gene>
    <name evidence="1" type="ORF">CCAN12_620020</name>
</gene>
<dbReference type="Gene3D" id="3.90.1150.10">
    <property type="entry name" value="Aspartate Aminotransferase, domain 1"/>
    <property type="match status" value="1"/>
</dbReference>
<organism evidence="1 2">
    <name type="scientific">Capnocytophaga canimorsus</name>
    <dbReference type="NCBI Taxonomy" id="28188"/>
    <lineage>
        <taxon>Bacteria</taxon>
        <taxon>Pseudomonadati</taxon>
        <taxon>Bacteroidota</taxon>
        <taxon>Flavobacteriia</taxon>
        <taxon>Flavobacteriales</taxon>
        <taxon>Flavobacteriaceae</taxon>
        <taxon>Capnocytophaga</taxon>
    </lineage>
</organism>
<evidence type="ECO:0000313" key="2">
    <source>
        <dbReference type="Proteomes" id="UP000044026"/>
    </source>
</evidence>
<proteinExistence type="predicted"/>
<sequence>MTAFLPTEALRKASLRFSFSHLNTLQQVDYVIEKLVEIIHQEKNNFLLPN</sequence>
<accession>A0A0B7HAP7</accession>
<name>A0A0B7HAP7_9FLAO</name>
<reference evidence="1 2" key="1">
    <citation type="submission" date="2015-01" db="EMBL/GenBank/DDBJ databases">
        <authorList>
            <person name="Xiang T."/>
            <person name="Song Y."/>
            <person name="Huang L."/>
            <person name="Wang B."/>
            <person name="Wu P."/>
        </authorList>
    </citation>
    <scope>NUCLEOTIDE SEQUENCE [LARGE SCALE GENOMIC DNA]</scope>
    <source>
        <strain evidence="1 2">Cc12</strain>
    </source>
</reference>
<dbReference type="Proteomes" id="UP000044026">
    <property type="component" value="Unassembled WGS sequence"/>
</dbReference>
<dbReference type="InterPro" id="IPR015422">
    <property type="entry name" value="PyrdxlP-dep_Trfase_small"/>
</dbReference>
<evidence type="ECO:0008006" key="3">
    <source>
        <dbReference type="Google" id="ProtNLM"/>
    </source>
</evidence>
<dbReference type="AlphaFoldDB" id="A0A0B7HAP7"/>
<protein>
    <recommendedName>
        <fullName evidence="3">Cysteine desulfurase</fullName>
    </recommendedName>
</protein>